<dbReference type="EMBL" id="CAEZSR010000004">
    <property type="protein sequence ID" value="CAB4540013.1"/>
    <property type="molecule type" value="Genomic_DNA"/>
</dbReference>
<accession>A0A6J6BNN7</accession>
<protein>
    <submittedName>
        <fullName evidence="1">Unannotated protein</fullName>
    </submittedName>
</protein>
<organism evidence="1">
    <name type="scientific">freshwater metagenome</name>
    <dbReference type="NCBI Taxonomy" id="449393"/>
    <lineage>
        <taxon>unclassified sequences</taxon>
        <taxon>metagenomes</taxon>
        <taxon>ecological metagenomes</taxon>
    </lineage>
</organism>
<proteinExistence type="predicted"/>
<evidence type="ECO:0000313" key="1">
    <source>
        <dbReference type="EMBL" id="CAB4540013.1"/>
    </source>
</evidence>
<reference evidence="1" key="1">
    <citation type="submission" date="2020-05" db="EMBL/GenBank/DDBJ databases">
        <authorList>
            <person name="Chiriac C."/>
            <person name="Salcher M."/>
            <person name="Ghai R."/>
            <person name="Kavagutti S V."/>
        </authorList>
    </citation>
    <scope>NUCLEOTIDE SEQUENCE</scope>
</reference>
<sequence length="186" mass="21407">MPGRNPREAWRGFIEPMARSVGCIDQTVRLKSSFFSADGSTMLAAPEAGCRCYVTSGSNLLTLRRPQQSDNFTLFLALTLSPYYDEQLGVWRVTTLRYDYEMSQAGRLRFGWHWHPYSRKSTVKWPHMHLPEGTPFANKHLPSGRIALEEILLFALDQLKVEPAHANAEQVLTDVMQRHKLHRAWH</sequence>
<name>A0A6J6BNN7_9ZZZZ</name>
<dbReference type="AlphaFoldDB" id="A0A6J6BNN7"/>
<gene>
    <name evidence="1" type="ORF">UFOPK1493_00217</name>
</gene>